<comment type="caution">
    <text evidence="1">The sequence shown here is derived from an EMBL/GenBank/DDBJ whole genome shotgun (WGS) entry which is preliminary data.</text>
</comment>
<name>A0AAW0L8F8_QUESU</name>
<keyword evidence="2" id="KW-1185">Reference proteome</keyword>
<gene>
    <name evidence="1" type="ORF">CFP56_006322</name>
</gene>
<dbReference type="EMBL" id="PKMF04000137">
    <property type="protein sequence ID" value="KAK7847702.1"/>
    <property type="molecule type" value="Genomic_DNA"/>
</dbReference>
<dbReference type="SUPFAM" id="SSF52047">
    <property type="entry name" value="RNI-like"/>
    <property type="match status" value="1"/>
</dbReference>
<sequence length="76" mass="8507">MYPAQANNGKKGIILCIGWEGRLTYLRTLVVGDCPSLTSLTLSIKHLTALETLIIRDCKELSLMEEREKKTIKISS</sequence>
<accession>A0AAW0L8F8</accession>
<evidence type="ECO:0000313" key="2">
    <source>
        <dbReference type="Proteomes" id="UP000237347"/>
    </source>
</evidence>
<organism evidence="1 2">
    <name type="scientific">Quercus suber</name>
    <name type="common">Cork oak</name>
    <dbReference type="NCBI Taxonomy" id="58331"/>
    <lineage>
        <taxon>Eukaryota</taxon>
        <taxon>Viridiplantae</taxon>
        <taxon>Streptophyta</taxon>
        <taxon>Embryophyta</taxon>
        <taxon>Tracheophyta</taxon>
        <taxon>Spermatophyta</taxon>
        <taxon>Magnoliopsida</taxon>
        <taxon>eudicotyledons</taxon>
        <taxon>Gunneridae</taxon>
        <taxon>Pentapetalae</taxon>
        <taxon>rosids</taxon>
        <taxon>fabids</taxon>
        <taxon>Fagales</taxon>
        <taxon>Fagaceae</taxon>
        <taxon>Quercus</taxon>
    </lineage>
</organism>
<evidence type="ECO:0000313" key="1">
    <source>
        <dbReference type="EMBL" id="KAK7847702.1"/>
    </source>
</evidence>
<dbReference type="AlphaFoldDB" id="A0AAW0L8F8"/>
<dbReference type="Proteomes" id="UP000237347">
    <property type="component" value="Unassembled WGS sequence"/>
</dbReference>
<proteinExistence type="predicted"/>
<dbReference type="InterPro" id="IPR032675">
    <property type="entry name" value="LRR_dom_sf"/>
</dbReference>
<dbReference type="Gene3D" id="3.80.10.10">
    <property type="entry name" value="Ribonuclease Inhibitor"/>
    <property type="match status" value="1"/>
</dbReference>
<protein>
    <submittedName>
        <fullName evidence="1">Uncharacterized protein</fullName>
    </submittedName>
</protein>
<reference evidence="1 2" key="1">
    <citation type="journal article" date="2018" name="Sci. Data">
        <title>The draft genome sequence of cork oak.</title>
        <authorList>
            <person name="Ramos A.M."/>
            <person name="Usie A."/>
            <person name="Barbosa P."/>
            <person name="Barros P.M."/>
            <person name="Capote T."/>
            <person name="Chaves I."/>
            <person name="Simoes F."/>
            <person name="Abreu I."/>
            <person name="Carrasquinho I."/>
            <person name="Faro C."/>
            <person name="Guimaraes J.B."/>
            <person name="Mendonca D."/>
            <person name="Nobrega F."/>
            <person name="Rodrigues L."/>
            <person name="Saibo N.J.M."/>
            <person name="Varela M.C."/>
            <person name="Egas C."/>
            <person name="Matos J."/>
            <person name="Miguel C.M."/>
            <person name="Oliveira M.M."/>
            <person name="Ricardo C.P."/>
            <person name="Goncalves S."/>
        </authorList>
    </citation>
    <scope>NUCLEOTIDE SEQUENCE [LARGE SCALE GENOMIC DNA]</scope>
    <source>
        <strain evidence="2">cv. HL8</strain>
    </source>
</reference>